<gene>
    <name evidence="7" type="ORF">OBRU01_06227</name>
</gene>
<dbReference type="Pfam" id="PF20179">
    <property type="entry name" value="MSS51_C"/>
    <property type="match status" value="1"/>
</dbReference>
<sequence>MNTKKKHKNRPKVTTNQPQKVEAEDKKDVKPKSDVQDEIPAAVATEAAVIAEVIAPVVESVEMDSESPKKPKRNKGKKKNQDRDFVEEDIKEKRLETVINEAPKTELVSNEAYDRKDEDENKSPEAAYVTPSTRKKKNKKKPQEQSSQESNMPEKEFLPIAMEGKQSVMLKVEAEIKELLPPKAEESKFDTKSKKKNKKKKRNDSERSDKSDSAFQQLSIGDNKPLDGADIKIDDSPQTNDNIVPLSVLETVFLEDVPKSWDNEMTDNISIIKNQDIIEVSREESNDKQIKKEKVLEEQQTEHNAAVQQDTIHKIKQELIEPFKNQTIKVPSPEHFEAMPEVKQDIELEPLQFHVGKEPSPKPEVKIAKPVEKKRRDQEDVPAIESLLKSTDSLTGMKEDIASIEKQDNPHTLLGNLEINIPCEEKSEKVESLLEPHNKPQITDTINVTDYQNKDKKRKKSPKPPKHQEKMEVKEESSQDLTQSKIEEVFVEEKLSESKSVEEIAGSCLENVTFVMSDEPFIPLQKSEKIDEVPPLMKIDDDNAHENKTGRRKKKTPKFPGPTDSKLTEAKEIKQLITPEATGTKEIPAISKPIKTERISESLAEPLPVIDLRSVKTDESGSSCEAIPDVQFKRSSSHQLLDGNNNMVIHEVRNIEDVKPNEQLIMPVVEGSGETPSGTPDSVSSGIRMTESKETGKEEPTYLKCKIMEVNQDMEELRQSFERSLAEFTAIEKKEQEAEKDYVSHRVECEKTFAEVDITKPEAKVIAPVVQMTLPLELEKKAVEPLKIAEAPPVCPARKDNKGKSKSKKKGKQEVTPVASSTSAAQSETITLTDYKDTKDKQEEQEKQEKSEHKNDSTDNKGKQQSEFTENKGSQQSEPVEQDSDTKSQKKYIFEDSYKQPLSEQTFSDSLEQLDFAPIESFEDALTSSIDDVNKSFEIIVNDNAVESQRNLAANKPEINITAAAKEPESNKTETNKTDDKVNPVSQPKNFLGHNDIPAQSNRTDYKKEKNKTPNERQAKVKIKDSMEVEAKKQSKESQTDIKRTKKLQDKSEKETFTRVKNDNEDYVYKYSFRKVFLQSACQICHKDVVKTRVPCSYCNLVFYCGAKHKDEDWTQHQALCFAVSTIVHLKDQKHIYADAQNITGQEYRLLRMQMIVSCEKVLKRRLVPWEQEAMLYPRMCGDLACREWRQSKLKDCDGCGQSHQRWCKSYHLYSKLVGYQQTRGRLEPRLPTKVMENYNLVEKINEVLAAMYEEKIDMNDMQYAALTQLATAPLTAAYCYQLCKSKMNHSNGVHKKTSSFTIHVVGAELQFEADALNKWEVFFLHLRPDVEELRVVLISPVLNPGDLPLDLLGKIRLCDNCRQKKRRVVFSFQDKKNYFEYRSSEEFVSPDLELRKDIARIRECSEVDFKVISEPVFNNFASVRPDRNFISDDEMP</sequence>
<feature type="compositionally biased region" description="Basic and acidic residues" evidence="5">
    <location>
        <begin position="690"/>
        <end position="700"/>
    </location>
</feature>
<feature type="region of interest" description="Disordered" evidence="5">
    <location>
        <begin position="58"/>
        <end position="161"/>
    </location>
</feature>
<feature type="compositionally biased region" description="Basic and acidic residues" evidence="5">
    <location>
        <begin position="112"/>
        <end position="123"/>
    </location>
</feature>
<dbReference type="InterPro" id="IPR002893">
    <property type="entry name" value="Znf_MYND"/>
</dbReference>
<feature type="region of interest" description="Disordered" evidence="5">
    <location>
        <begin position="783"/>
        <end position="892"/>
    </location>
</feature>
<feature type="compositionally biased region" description="Basic and acidic residues" evidence="5">
    <location>
        <begin position="1004"/>
        <end position="1053"/>
    </location>
</feature>
<comment type="caution">
    <text evidence="7">The sequence shown here is derived from an EMBL/GenBank/DDBJ whole genome shotgun (WGS) entry which is preliminary data.</text>
</comment>
<feature type="region of interest" description="Disordered" evidence="5">
    <location>
        <begin position="429"/>
        <end position="484"/>
    </location>
</feature>
<feature type="region of interest" description="Disordered" evidence="5">
    <location>
        <begin position="177"/>
        <end position="241"/>
    </location>
</feature>
<reference evidence="7 8" key="1">
    <citation type="journal article" date="2015" name="Genome Biol. Evol.">
        <title>The genome of winter moth (Operophtera brumata) provides a genomic perspective on sexual dimorphism and phenology.</title>
        <authorList>
            <person name="Derks M.F."/>
            <person name="Smit S."/>
            <person name="Salis L."/>
            <person name="Schijlen E."/>
            <person name="Bossers A."/>
            <person name="Mateman C."/>
            <person name="Pijl A.S."/>
            <person name="de Ridder D."/>
            <person name="Groenen M.A."/>
            <person name="Visser M.E."/>
            <person name="Megens H.J."/>
        </authorList>
    </citation>
    <scope>NUCLEOTIDE SEQUENCE [LARGE SCALE GENOMIC DNA]</scope>
    <source>
        <strain evidence="7">WM2013NL</strain>
        <tissue evidence="7">Head and thorax</tissue>
    </source>
</reference>
<feature type="compositionally biased region" description="Basic and acidic residues" evidence="5">
    <location>
        <begin position="429"/>
        <end position="438"/>
    </location>
</feature>
<organism evidence="7 8">
    <name type="scientific">Operophtera brumata</name>
    <name type="common">Winter moth</name>
    <name type="synonym">Phalaena brumata</name>
    <dbReference type="NCBI Taxonomy" id="104452"/>
    <lineage>
        <taxon>Eukaryota</taxon>
        <taxon>Metazoa</taxon>
        <taxon>Ecdysozoa</taxon>
        <taxon>Arthropoda</taxon>
        <taxon>Hexapoda</taxon>
        <taxon>Insecta</taxon>
        <taxon>Pterygota</taxon>
        <taxon>Neoptera</taxon>
        <taxon>Endopterygota</taxon>
        <taxon>Lepidoptera</taxon>
        <taxon>Glossata</taxon>
        <taxon>Ditrysia</taxon>
        <taxon>Geometroidea</taxon>
        <taxon>Geometridae</taxon>
        <taxon>Larentiinae</taxon>
        <taxon>Operophtera</taxon>
    </lineage>
</organism>
<evidence type="ECO:0000256" key="2">
    <source>
        <dbReference type="ARBA" id="ARBA00022771"/>
    </source>
</evidence>
<evidence type="ECO:0000256" key="5">
    <source>
        <dbReference type="SAM" id="MobiDB-lite"/>
    </source>
</evidence>
<feature type="compositionally biased region" description="Basic and acidic residues" evidence="5">
    <location>
        <begin position="224"/>
        <end position="235"/>
    </location>
</feature>
<feature type="compositionally biased region" description="Polar residues" evidence="5">
    <location>
        <begin position="818"/>
        <end position="832"/>
    </location>
</feature>
<feature type="domain" description="MYND-type" evidence="6">
    <location>
        <begin position="1082"/>
        <end position="1121"/>
    </location>
</feature>
<dbReference type="Gene3D" id="6.10.140.2220">
    <property type="match status" value="1"/>
</dbReference>
<feature type="compositionally biased region" description="Basic residues" evidence="5">
    <location>
        <begin position="455"/>
        <end position="465"/>
    </location>
</feature>
<evidence type="ECO:0000313" key="7">
    <source>
        <dbReference type="EMBL" id="KOB76133.1"/>
    </source>
</evidence>
<feature type="compositionally biased region" description="Basic and acidic residues" evidence="5">
    <location>
        <begin position="966"/>
        <end position="982"/>
    </location>
</feature>
<feature type="compositionally biased region" description="Polar residues" evidence="5">
    <location>
        <begin position="865"/>
        <end position="879"/>
    </location>
</feature>
<dbReference type="Proteomes" id="UP000037510">
    <property type="component" value="Unassembled WGS sequence"/>
</dbReference>
<feature type="compositionally biased region" description="Basic and acidic residues" evidence="5">
    <location>
        <begin position="203"/>
        <end position="212"/>
    </location>
</feature>
<feature type="region of interest" description="Disordered" evidence="5">
    <location>
        <begin position="355"/>
        <end position="395"/>
    </location>
</feature>
<evidence type="ECO:0000256" key="1">
    <source>
        <dbReference type="ARBA" id="ARBA00022723"/>
    </source>
</evidence>
<dbReference type="SUPFAM" id="SSF144232">
    <property type="entry name" value="HIT/MYND zinc finger-like"/>
    <property type="match status" value="1"/>
</dbReference>
<proteinExistence type="predicted"/>
<dbReference type="PANTHER" id="PTHR28069">
    <property type="entry name" value="GH20023P"/>
    <property type="match status" value="1"/>
</dbReference>
<dbReference type="EMBL" id="JTDY01000710">
    <property type="protein sequence ID" value="KOB76133.1"/>
    <property type="molecule type" value="Genomic_DNA"/>
</dbReference>
<feature type="non-terminal residue" evidence="7">
    <location>
        <position position="1437"/>
    </location>
</feature>
<feature type="region of interest" description="Disordered" evidence="5">
    <location>
        <begin position="1"/>
        <end position="38"/>
    </location>
</feature>
<feature type="compositionally biased region" description="Polar residues" evidence="5">
    <location>
        <begin position="674"/>
        <end position="687"/>
    </location>
</feature>
<evidence type="ECO:0000256" key="3">
    <source>
        <dbReference type="ARBA" id="ARBA00022833"/>
    </source>
</evidence>
<dbReference type="PROSITE" id="PS01360">
    <property type="entry name" value="ZF_MYND_1"/>
    <property type="match status" value="1"/>
</dbReference>
<feature type="compositionally biased region" description="Basic residues" evidence="5">
    <location>
        <begin position="1"/>
        <end position="11"/>
    </location>
</feature>
<feature type="compositionally biased region" description="Basic residues" evidence="5">
    <location>
        <begin position="193"/>
        <end position="202"/>
    </location>
</feature>
<name>A0A0L7LKQ6_OPEBR</name>
<dbReference type="Pfam" id="PF01753">
    <property type="entry name" value="zf-MYND"/>
    <property type="match status" value="1"/>
</dbReference>
<feature type="compositionally biased region" description="Polar residues" evidence="5">
    <location>
        <begin position="440"/>
        <end position="451"/>
    </location>
</feature>
<feature type="compositionally biased region" description="Basic and acidic residues" evidence="5">
    <location>
        <begin position="177"/>
        <end position="192"/>
    </location>
</feature>
<keyword evidence="1" id="KW-0479">Metal-binding</keyword>
<feature type="region of interest" description="Disordered" evidence="5">
    <location>
        <begin position="669"/>
        <end position="700"/>
    </location>
</feature>
<evidence type="ECO:0000313" key="8">
    <source>
        <dbReference type="Proteomes" id="UP000037510"/>
    </source>
</evidence>
<feature type="compositionally biased region" description="Basic and acidic residues" evidence="5">
    <location>
        <begin position="79"/>
        <end position="96"/>
    </location>
</feature>
<keyword evidence="2 4" id="KW-0863">Zinc-finger</keyword>
<feature type="region of interest" description="Disordered" evidence="5">
    <location>
        <begin position="537"/>
        <end position="570"/>
    </location>
</feature>
<feature type="compositionally biased region" description="Basic and acidic residues" evidence="5">
    <location>
        <begin position="355"/>
        <end position="379"/>
    </location>
</feature>
<keyword evidence="3" id="KW-0862">Zinc</keyword>
<feature type="compositionally biased region" description="Basic and acidic residues" evidence="5">
    <location>
        <begin position="537"/>
        <end position="549"/>
    </location>
</feature>
<feature type="region of interest" description="Disordered" evidence="5">
    <location>
        <begin position="964"/>
        <end position="1053"/>
    </location>
</feature>
<evidence type="ECO:0000259" key="6">
    <source>
        <dbReference type="PROSITE" id="PS50865"/>
    </source>
</evidence>
<feature type="compositionally biased region" description="Basic and acidic residues" evidence="5">
    <location>
        <begin position="21"/>
        <end position="35"/>
    </location>
</feature>
<protein>
    <recommendedName>
        <fullName evidence="6">MYND-type domain-containing protein</fullName>
    </recommendedName>
</protein>
<dbReference type="STRING" id="104452.A0A0L7LKQ6"/>
<feature type="compositionally biased region" description="Basic and acidic residues" evidence="5">
    <location>
        <begin position="834"/>
        <end position="864"/>
    </location>
</feature>
<dbReference type="GO" id="GO:0008270">
    <property type="term" value="F:zinc ion binding"/>
    <property type="evidence" value="ECO:0007669"/>
    <property type="project" value="UniProtKB-KW"/>
</dbReference>
<accession>A0A0L7LKQ6</accession>
<dbReference type="PANTHER" id="PTHR28069:SF2">
    <property type="entry name" value="GH20023P"/>
    <property type="match status" value="1"/>
</dbReference>
<evidence type="ECO:0000256" key="4">
    <source>
        <dbReference type="PROSITE-ProRule" id="PRU00134"/>
    </source>
</evidence>
<dbReference type="PROSITE" id="PS50865">
    <property type="entry name" value="ZF_MYND_2"/>
    <property type="match status" value="1"/>
</dbReference>
<dbReference type="InterPro" id="IPR046824">
    <property type="entry name" value="Mss51-like_C"/>
</dbReference>
<feature type="compositionally biased region" description="Basic and acidic residues" evidence="5">
    <location>
        <begin position="466"/>
        <end position="477"/>
    </location>
</feature>
<keyword evidence="8" id="KW-1185">Reference proteome</keyword>